<dbReference type="Proteomes" id="UP001634393">
    <property type="component" value="Unassembled WGS sequence"/>
</dbReference>
<dbReference type="InterPro" id="IPR045868">
    <property type="entry name" value="Znf_C3H13/40"/>
</dbReference>
<dbReference type="PANTHER" id="PTHR38160:SF1">
    <property type="entry name" value="ZINC FINGER CCCH DOMAIN-CONTAINING PROTEIN 40"/>
    <property type="match status" value="1"/>
</dbReference>
<feature type="region of interest" description="Disordered" evidence="1">
    <location>
        <begin position="179"/>
        <end position="279"/>
    </location>
</feature>
<feature type="compositionally biased region" description="Basic and acidic residues" evidence="1">
    <location>
        <begin position="225"/>
        <end position="255"/>
    </location>
</feature>
<accession>A0ABD3UJL4</accession>
<feature type="region of interest" description="Disordered" evidence="1">
    <location>
        <begin position="1"/>
        <end position="99"/>
    </location>
</feature>
<evidence type="ECO:0008006" key="4">
    <source>
        <dbReference type="Google" id="ProtNLM"/>
    </source>
</evidence>
<feature type="compositionally biased region" description="Basic and acidic residues" evidence="1">
    <location>
        <begin position="10"/>
        <end position="27"/>
    </location>
</feature>
<comment type="caution">
    <text evidence="2">The sequence shown here is derived from an EMBL/GenBank/DDBJ whole genome shotgun (WGS) entry which is preliminary data.</text>
</comment>
<name>A0ABD3UJL4_9LAMI</name>
<dbReference type="EMBL" id="JBJXBP010000001">
    <property type="protein sequence ID" value="KAL3848956.1"/>
    <property type="molecule type" value="Genomic_DNA"/>
</dbReference>
<feature type="compositionally biased region" description="Basic and acidic residues" evidence="1">
    <location>
        <begin position="87"/>
        <end position="99"/>
    </location>
</feature>
<evidence type="ECO:0000313" key="2">
    <source>
        <dbReference type="EMBL" id="KAL3848956.1"/>
    </source>
</evidence>
<gene>
    <name evidence="2" type="ORF">ACJIZ3_010838</name>
</gene>
<dbReference type="PANTHER" id="PTHR38160">
    <property type="entry name" value="ZINC FINGER CCCH DOMAIN-CONTAINING PROTEIN 40"/>
    <property type="match status" value="1"/>
</dbReference>
<feature type="compositionally biased region" description="Basic and acidic residues" evidence="1">
    <location>
        <begin position="48"/>
        <end position="59"/>
    </location>
</feature>
<reference evidence="2 3" key="1">
    <citation type="submission" date="2024-12" db="EMBL/GenBank/DDBJ databases">
        <title>The unique morphological basis and parallel evolutionary history of personate flowers in Penstemon.</title>
        <authorList>
            <person name="Depatie T.H."/>
            <person name="Wessinger C.A."/>
        </authorList>
    </citation>
    <scope>NUCLEOTIDE SEQUENCE [LARGE SCALE GENOMIC DNA]</scope>
    <source>
        <strain evidence="2">WTNN_2</strain>
        <tissue evidence="2">Leaf</tissue>
    </source>
</reference>
<evidence type="ECO:0000313" key="3">
    <source>
        <dbReference type="Proteomes" id="UP001634393"/>
    </source>
</evidence>
<keyword evidence="3" id="KW-1185">Reference proteome</keyword>
<feature type="compositionally biased region" description="Polar residues" evidence="1">
    <location>
        <begin position="179"/>
        <end position="202"/>
    </location>
</feature>
<protein>
    <recommendedName>
        <fullName evidence="4">Zinc finger CCCH domain-containing protein 13</fullName>
    </recommendedName>
</protein>
<sequence>MAPSFVQISERQDYRGRDLRERLDRMRSPLRKYSPGRDARARYPSHGDSPHSRGKSIERNHRKRQQLDGNSDYSGSLRMSDGTEDQIADRRHASSDMRIDEKLRQMHYEIKMLDNDKRQMEMYLGDKVQEADNLRLKIHELEMHISEEKEQGKRSHAQLQKLGEQLYLDAADEDDSKTNIAINDETGGTYSISPLHELQTNSPRKKRTRLEVHDSSNQANPVNAERTEIGNNRLEKLSRQTGHHDQWTNSKKSEADGEANNGNEQLSHGDKSRRGKNLPPDIALADKYKVSEPAITVPPTGIAAHAMDEEVEVVEMEEKSRVTGAISSGAETEVTLKTPRLPFLPPPPPLPVPHNVYQQYKGDDENVDINGHDEETWEVEFV</sequence>
<dbReference type="AlphaFoldDB" id="A0ABD3UJL4"/>
<proteinExistence type="predicted"/>
<evidence type="ECO:0000256" key="1">
    <source>
        <dbReference type="SAM" id="MobiDB-lite"/>
    </source>
</evidence>
<organism evidence="2 3">
    <name type="scientific">Penstemon smallii</name>
    <dbReference type="NCBI Taxonomy" id="265156"/>
    <lineage>
        <taxon>Eukaryota</taxon>
        <taxon>Viridiplantae</taxon>
        <taxon>Streptophyta</taxon>
        <taxon>Embryophyta</taxon>
        <taxon>Tracheophyta</taxon>
        <taxon>Spermatophyta</taxon>
        <taxon>Magnoliopsida</taxon>
        <taxon>eudicotyledons</taxon>
        <taxon>Gunneridae</taxon>
        <taxon>Pentapetalae</taxon>
        <taxon>asterids</taxon>
        <taxon>lamiids</taxon>
        <taxon>Lamiales</taxon>
        <taxon>Plantaginaceae</taxon>
        <taxon>Cheloneae</taxon>
        <taxon>Penstemon</taxon>
    </lineage>
</organism>